<proteinExistence type="predicted"/>
<keyword evidence="4" id="KW-1185">Reference proteome</keyword>
<dbReference type="AlphaFoldDB" id="Q22AW8"/>
<evidence type="ECO:0000256" key="1">
    <source>
        <dbReference type="SAM" id="Coils"/>
    </source>
</evidence>
<dbReference type="KEGG" id="tet:TTHERM_01142800"/>
<gene>
    <name evidence="3" type="ORF">TTHERM_01142800</name>
</gene>
<evidence type="ECO:0000256" key="2">
    <source>
        <dbReference type="SAM" id="Phobius"/>
    </source>
</evidence>
<dbReference type="GeneID" id="7825089"/>
<accession>Q22AW8</accession>
<dbReference type="RefSeq" id="XP_001030109.1">
    <property type="nucleotide sequence ID" value="XM_001030109.2"/>
</dbReference>
<keyword evidence="2" id="KW-0472">Membrane</keyword>
<dbReference type="EMBL" id="GG662712">
    <property type="protein sequence ID" value="EAR82446.1"/>
    <property type="molecule type" value="Genomic_DNA"/>
</dbReference>
<evidence type="ECO:0000313" key="4">
    <source>
        <dbReference type="Proteomes" id="UP000009168"/>
    </source>
</evidence>
<organism evidence="3 4">
    <name type="scientific">Tetrahymena thermophila (strain SB210)</name>
    <dbReference type="NCBI Taxonomy" id="312017"/>
    <lineage>
        <taxon>Eukaryota</taxon>
        <taxon>Sar</taxon>
        <taxon>Alveolata</taxon>
        <taxon>Ciliophora</taxon>
        <taxon>Intramacronucleata</taxon>
        <taxon>Oligohymenophorea</taxon>
        <taxon>Hymenostomatida</taxon>
        <taxon>Tetrahymenina</taxon>
        <taxon>Tetrahymenidae</taxon>
        <taxon>Tetrahymena</taxon>
    </lineage>
</organism>
<dbReference type="InParanoid" id="Q22AW8"/>
<sequence length="248" mass="29488">MNDFLKNLRKKAYDYKKNNQQDINKAKNVSYYFYQEVMKKGESINQKIRMEKIYIQSKYGDQIKNQNFNAFHTKWLSFRDKYLATYASKALLKLKDFGPTAQRLIQNPTFQNKVHSLQQKLQEKGLDSSKVNQVTKNGYQLLKKQLSRANIFLSQQNLNKYFYNPLNYCSQYILKNKQKAFRGVLLLVFCYGLGSYIPVAIKDYYLQKQYISQYAQLQMQQNQLQLEQEKLQNLLNKKNSTSQQIQQP</sequence>
<dbReference type="Proteomes" id="UP000009168">
    <property type="component" value="Unassembled WGS sequence"/>
</dbReference>
<protein>
    <submittedName>
        <fullName evidence="3">Transmembrane protein, putative</fullName>
    </submittedName>
</protein>
<reference evidence="4" key="1">
    <citation type="journal article" date="2006" name="PLoS Biol.">
        <title>Macronuclear genome sequence of the ciliate Tetrahymena thermophila, a model eukaryote.</title>
        <authorList>
            <person name="Eisen J.A."/>
            <person name="Coyne R.S."/>
            <person name="Wu M."/>
            <person name="Wu D."/>
            <person name="Thiagarajan M."/>
            <person name="Wortman J.R."/>
            <person name="Badger J.H."/>
            <person name="Ren Q."/>
            <person name="Amedeo P."/>
            <person name="Jones K.M."/>
            <person name="Tallon L.J."/>
            <person name="Delcher A.L."/>
            <person name="Salzberg S.L."/>
            <person name="Silva J.C."/>
            <person name="Haas B.J."/>
            <person name="Majoros W.H."/>
            <person name="Farzad M."/>
            <person name="Carlton J.M."/>
            <person name="Smith R.K. Jr."/>
            <person name="Garg J."/>
            <person name="Pearlman R.E."/>
            <person name="Karrer K.M."/>
            <person name="Sun L."/>
            <person name="Manning G."/>
            <person name="Elde N.C."/>
            <person name="Turkewitz A.P."/>
            <person name="Asai D.J."/>
            <person name="Wilkes D.E."/>
            <person name="Wang Y."/>
            <person name="Cai H."/>
            <person name="Collins K."/>
            <person name="Stewart B.A."/>
            <person name="Lee S.R."/>
            <person name="Wilamowska K."/>
            <person name="Weinberg Z."/>
            <person name="Ruzzo W.L."/>
            <person name="Wloga D."/>
            <person name="Gaertig J."/>
            <person name="Frankel J."/>
            <person name="Tsao C.-C."/>
            <person name="Gorovsky M.A."/>
            <person name="Keeling P.J."/>
            <person name="Waller R.F."/>
            <person name="Patron N.J."/>
            <person name="Cherry J.M."/>
            <person name="Stover N.A."/>
            <person name="Krieger C.J."/>
            <person name="del Toro C."/>
            <person name="Ryder H.F."/>
            <person name="Williamson S.C."/>
            <person name="Barbeau R.A."/>
            <person name="Hamilton E.P."/>
            <person name="Orias E."/>
        </authorList>
    </citation>
    <scope>NUCLEOTIDE SEQUENCE [LARGE SCALE GENOMIC DNA]</scope>
    <source>
        <strain evidence="4">SB210</strain>
    </source>
</reference>
<dbReference type="HOGENOM" id="CLU_1121998_0_0_1"/>
<keyword evidence="2" id="KW-1133">Transmembrane helix</keyword>
<evidence type="ECO:0000313" key="3">
    <source>
        <dbReference type="EMBL" id="EAR82446.1"/>
    </source>
</evidence>
<feature type="coiled-coil region" evidence="1">
    <location>
        <begin position="214"/>
        <end position="244"/>
    </location>
</feature>
<name>Q22AW8_TETTS</name>
<keyword evidence="1" id="KW-0175">Coiled coil</keyword>
<keyword evidence="2 3" id="KW-0812">Transmembrane</keyword>
<feature type="transmembrane region" description="Helical" evidence="2">
    <location>
        <begin position="180"/>
        <end position="201"/>
    </location>
</feature>